<name>U1NE30_9EURY</name>
<evidence type="ECO:0000313" key="2">
    <source>
        <dbReference type="Proteomes" id="UP000030710"/>
    </source>
</evidence>
<dbReference type="PANTHER" id="PTHR36510:SF3">
    <property type="entry name" value="CONSERVED PROTEIN"/>
    <property type="match status" value="1"/>
</dbReference>
<dbReference type="InterPro" id="IPR006336">
    <property type="entry name" value="GCS2"/>
</dbReference>
<dbReference type="InterPro" id="IPR014746">
    <property type="entry name" value="Gln_synth/guanido_kin_cat_dom"/>
</dbReference>
<dbReference type="GO" id="GO:0016879">
    <property type="term" value="F:ligase activity, forming carbon-nitrogen bonds"/>
    <property type="evidence" value="ECO:0007669"/>
    <property type="project" value="TreeGrafter"/>
</dbReference>
<dbReference type="SUPFAM" id="SSF55931">
    <property type="entry name" value="Glutamine synthetase/guanido kinase"/>
    <property type="match status" value="1"/>
</dbReference>
<dbReference type="Proteomes" id="UP000030710">
    <property type="component" value="Unassembled WGS sequence"/>
</dbReference>
<dbReference type="Pfam" id="PF04107">
    <property type="entry name" value="GCS2"/>
    <property type="match status" value="1"/>
</dbReference>
<dbReference type="HOGENOM" id="CLU_029030_1_0_2"/>
<dbReference type="Gene3D" id="3.30.590.20">
    <property type="match status" value="1"/>
</dbReference>
<dbReference type="RefSeq" id="WP_021054738.1">
    <property type="nucleotide sequence ID" value="NZ_KE356561.1"/>
</dbReference>
<dbReference type="AlphaFoldDB" id="U1NE30"/>
<organism evidence="1 2">
    <name type="scientific">Haloquadratum walsbyi J07HQW2</name>
    <dbReference type="NCBI Taxonomy" id="1238425"/>
    <lineage>
        <taxon>Archaea</taxon>
        <taxon>Methanobacteriati</taxon>
        <taxon>Methanobacteriota</taxon>
        <taxon>Stenosarchaea group</taxon>
        <taxon>Halobacteria</taxon>
        <taxon>Halobacteriales</taxon>
        <taxon>Haloferacaceae</taxon>
        <taxon>Haloquadratum</taxon>
    </lineage>
</organism>
<reference evidence="1 2" key="1">
    <citation type="journal article" date="2013" name="PLoS ONE">
        <title>Assembly-driven community genomics of a hypersaline microbial ecosystem.</title>
        <authorList>
            <person name="Podell S."/>
            <person name="Ugalde J.A."/>
            <person name="Narasingarao P."/>
            <person name="Banfield J.F."/>
            <person name="Heidelberg K.B."/>
            <person name="Allen E.E."/>
        </authorList>
    </citation>
    <scope>NUCLEOTIDE SEQUENCE [LARGE SCALE GENOMIC DNA]</scope>
    <source>
        <strain evidence="2">J07HQW2</strain>
    </source>
</reference>
<protein>
    <submittedName>
        <fullName evidence="1">Uncharacterized protein</fullName>
    </submittedName>
</protein>
<proteinExistence type="predicted"/>
<gene>
    <name evidence="1" type="ORF">J07HQW2_01711</name>
</gene>
<evidence type="ECO:0000313" key="1">
    <source>
        <dbReference type="EMBL" id="ERG95260.1"/>
    </source>
</evidence>
<dbReference type="eggNOG" id="arCOG04732">
    <property type="taxonomic scope" value="Archaea"/>
</dbReference>
<accession>U1NE30</accession>
<sequence>MTDTIDAVEKALTSDQKEMFDARVAREGARLKRDIRNGQFDSDHVAVGLELEAYMIDSNTQLATAPKTVFELDGCSPELGVHNVELHTTPDAIGTESGDDGRGFRRQASELHHIHDSISAHIDDTDGTLICDSLWTIPPESGTDTYLRAGTTERDIFFAENVRPIPRYLALNEVIRDENGGTIKLGLPGFDTAPSMLVESLATSIQPHLQIPDPCDAAAYLNTAVRTMGPLLSLTANSPFLPADCYSGVSAEVATDRLARTPHEIRIPIFERAVDTGVEKCRVPADADDIFEIIDRIVTDPTLVASSTLETPVPTADAEPCDLSAFPTKRGTYWRWVRPVFCGQTPRDGSEATAVPTDHTNHTDHASVRVEYRPLPTQPTIRDTIGVQAVVAGVLYGAVTTDHPIEALSWDDAEKSFYAAVADGPTATLAWVDDDGTYQTNQDAIYDDLFSLARRGLSALNVSNETIEWALTPIESRRDGPYQTPSEWKRNHVEQALSAGTPLPAAITQMQKTYIEYAKQEIPFTEWS</sequence>
<dbReference type="PANTHER" id="PTHR36510">
    <property type="entry name" value="GLUTAMATE--CYSTEINE LIGASE 2-RELATED"/>
    <property type="match status" value="1"/>
</dbReference>
<dbReference type="EMBL" id="KE356561">
    <property type="protein sequence ID" value="ERG95260.1"/>
    <property type="molecule type" value="Genomic_DNA"/>
</dbReference>
<dbReference type="InterPro" id="IPR050141">
    <property type="entry name" value="GCL_type2/YbdK_subfam"/>
</dbReference>